<evidence type="ECO:0000256" key="8">
    <source>
        <dbReference type="ARBA" id="ARBA00023303"/>
    </source>
</evidence>
<evidence type="ECO:0000256" key="2">
    <source>
        <dbReference type="ARBA" id="ARBA00022448"/>
    </source>
</evidence>
<feature type="domain" description="Cyclic nucleotide-binding" evidence="11">
    <location>
        <begin position="75"/>
        <end position="192"/>
    </location>
</feature>
<dbReference type="SMART" id="SM00367">
    <property type="entry name" value="LRR_CC"/>
    <property type="match status" value="8"/>
</dbReference>
<feature type="transmembrane region" description="Helical" evidence="10">
    <location>
        <begin position="1165"/>
        <end position="1188"/>
    </location>
</feature>
<dbReference type="Gene3D" id="3.80.10.10">
    <property type="entry name" value="Ribonuclease Inhibitor"/>
    <property type="match status" value="2"/>
</dbReference>
<proteinExistence type="predicted"/>
<feature type="transmembrane region" description="Helical" evidence="10">
    <location>
        <begin position="1224"/>
        <end position="1243"/>
    </location>
</feature>
<dbReference type="Pfam" id="PF16643">
    <property type="entry name" value="cNMPbd_u2"/>
    <property type="match status" value="1"/>
</dbReference>
<comment type="subcellular location">
    <subcellularLocation>
        <location evidence="1">Membrane</location>
        <topology evidence="1">Multi-pass membrane protein</topology>
    </subcellularLocation>
</comment>
<dbReference type="InterPro" id="IPR050866">
    <property type="entry name" value="CNG_cation_channel"/>
</dbReference>
<dbReference type="OrthoDB" id="421226at2759"/>
<evidence type="ECO:0008006" key="15">
    <source>
        <dbReference type="Google" id="ProtNLM"/>
    </source>
</evidence>
<evidence type="ECO:0000259" key="12">
    <source>
        <dbReference type="PROSITE" id="PS50181"/>
    </source>
</evidence>
<dbReference type="InterPro" id="IPR001810">
    <property type="entry name" value="F-box_dom"/>
</dbReference>
<evidence type="ECO:0000259" key="11">
    <source>
        <dbReference type="PROSITE" id="PS50042"/>
    </source>
</evidence>
<evidence type="ECO:0000256" key="6">
    <source>
        <dbReference type="ARBA" id="ARBA00023136"/>
    </source>
</evidence>
<sequence>MRRSRSGSSPSPYRALAHQQNGGAAGHQIPDSISLIRSFNVEATPTRPVRPSPLTASTIRDMPLDLVDRIRSFPLFQSASEDFLAAIGNHLRPQIHAAQDHILHEGDDAKAMYWVVRGVVAVTSRDGEAVYAELKAGSFFGEIGVLMDVPRTASIVARTKCLLVVLKKEDLQTELPNFPEMEQAIRQEAEERLNLLKKKRMEGTNAARSPPAMTNGGAREPVPGEVSTGDVGIIREGTILNHKKRKSPSPGAIEDPAAGSALGSGFVNVRKTLKELPLFSALPPDILHFLGLSALPKTFAPFTDIIRQGTPGNDIFFIVRGEAEVIHESPVADEPFRNGIFRGSYVRPRLKAGQYFGEVASLGLSAGRTATVRSITTVECLMIGGDALDELWRKCPPNIKSQVEETARLRYQKPDDDVEMGDVDVEPRSKSDPPTPTTPKTLPHVTFTTPSKPASPIKDIRVENMAPKDPDPFLSVDMENMRNRRRNSLAPPTPQSDAASSPIPVASRSGPHAPFETSPIRFSMLQSPPDEEAPSKRARTLPHRPLSLHVPALPDKVLVNMFRFFNVGELMRLRLVSPHWRMILENDPDVCLEADLSDFSRRVNDRTIKSSIGPFLGNRPRTIDISSCFHITDDGFKSLWEMCGKNVKRWRMRSVWDVSANQILEMSENAKGLEEVDWSNCRKVGDNLLARVVGWVVPEPPPPMPQNKHVVISSSSARGRPVKQPPKPFNMPKPGTVIGCPKLQILNLSYCKHITDRSMAHLAAHASPRLRSLSLTRCTSITDAGFQSWAPFRFSNLTNLCLADCTYLSDSAIVALVGAAKNLTHLDLSFCCALSDTSTEVVALGLPQLLELRLAFCGSAVSDASLQSVALHLNDLQGISVRGCVRVTGGGVENLLEGCSRLNWVDVSQCRNLEPWLRTGGVSRWGFDDRHAHAGRQPPGAVEPHGPARAGHELPAPRAQAGPLHSTHSIPPRMSLTFTLRQGPARLAQRLPQLTKSAAFRTTTSRAFHQESKPTGKMSPAFFTARATTTATTGLASSISLRAAFRRGYSQQTAAVEGGNLRKLLVGGAIFGGTLVAINAVFNRETRDDGGMPIFEREYLNSTFLHTGLGIGIIGLTARQMIQTGFVYRLMVTNPWVIGIGGLALSFGTMIATRSISPDNYIPKYAMWTAFNATQAALVAPMLAFVPVPLLARAGLYTLAMMGALSVVGATAKQEKYLYIGGPLLAGAAIVAVSGLAPLVIPATAIRTLAFTESIWLYGGLAVFGGFTLYDVQKVLYHARLAQQGIIKKDPVNESISLELDFLNIFIRMVQILMMQNRKK</sequence>
<gene>
    <name evidence="13" type="ORF">F5X68DRAFT_159367</name>
</gene>
<dbReference type="CDD" id="cd00038">
    <property type="entry name" value="CAP_ED"/>
    <property type="match status" value="2"/>
</dbReference>
<dbReference type="PROSITE" id="PS00889">
    <property type="entry name" value="CNMP_BINDING_2"/>
    <property type="match status" value="1"/>
</dbReference>
<feature type="compositionally biased region" description="Low complexity" evidence="9">
    <location>
        <begin position="1"/>
        <end position="14"/>
    </location>
</feature>
<dbReference type="PANTHER" id="PTHR45638:SF24">
    <property type="entry name" value="CYCLIC NUCLEOTIDE-BINDING DOMAIN PROTEIN (AFU_ORTHOLOGUE AFUA_2G03170)"/>
    <property type="match status" value="1"/>
</dbReference>
<dbReference type="EMBL" id="JAGSXJ010000031">
    <property type="protein sequence ID" value="KAH6669640.1"/>
    <property type="molecule type" value="Genomic_DNA"/>
</dbReference>
<dbReference type="Gene3D" id="2.60.120.10">
    <property type="entry name" value="Jelly Rolls"/>
    <property type="match status" value="2"/>
</dbReference>
<name>A0A9P9A747_9PEZI</name>
<comment type="caution">
    <text evidence="13">The sequence shown here is derived from an EMBL/GenBank/DDBJ whole genome shotgun (WGS) entry which is preliminary data.</text>
</comment>
<feature type="transmembrane region" description="Helical" evidence="10">
    <location>
        <begin position="1255"/>
        <end position="1272"/>
    </location>
</feature>
<evidence type="ECO:0000256" key="9">
    <source>
        <dbReference type="SAM" id="MobiDB-lite"/>
    </source>
</evidence>
<dbReference type="Proteomes" id="UP000770015">
    <property type="component" value="Unassembled WGS sequence"/>
</dbReference>
<feature type="domain" description="F-box" evidence="12">
    <location>
        <begin position="547"/>
        <end position="587"/>
    </location>
</feature>
<dbReference type="GO" id="GO:0016020">
    <property type="term" value="C:membrane"/>
    <property type="evidence" value="ECO:0007669"/>
    <property type="project" value="UniProtKB-SubCell"/>
</dbReference>
<evidence type="ECO:0000256" key="5">
    <source>
        <dbReference type="ARBA" id="ARBA00023065"/>
    </source>
</evidence>
<feature type="region of interest" description="Disordered" evidence="9">
    <location>
        <begin position="928"/>
        <end position="969"/>
    </location>
</feature>
<dbReference type="FunFam" id="2.60.120.10:FF:000057">
    <property type="entry name" value="Cyclic nucleotide-binding domain protein"/>
    <property type="match status" value="1"/>
</dbReference>
<organism evidence="13 14">
    <name type="scientific">Plectosphaerella plurivora</name>
    <dbReference type="NCBI Taxonomy" id="936078"/>
    <lineage>
        <taxon>Eukaryota</taxon>
        <taxon>Fungi</taxon>
        <taxon>Dikarya</taxon>
        <taxon>Ascomycota</taxon>
        <taxon>Pezizomycotina</taxon>
        <taxon>Sordariomycetes</taxon>
        <taxon>Hypocreomycetidae</taxon>
        <taxon>Glomerellales</taxon>
        <taxon>Plectosphaerellaceae</taxon>
        <taxon>Plectosphaerella</taxon>
    </lineage>
</organism>
<reference evidence="13" key="1">
    <citation type="journal article" date="2021" name="Nat. Commun.">
        <title>Genetic determinants of endophytism in the Arabidopsis root mycobiome.</title>
        <authorList>
            <person name="Mesny F."/>
            <person name="Miyauchi S."/>
            <person name="Thiergart T."/>
            <person name="Pickel B."/>
            <person name="Atanasova L."/>
            <person name="Karlsson M."/>
            <person name="Huettel B."/>
            <person name="Barry K.W."/>
            <person name="Haridas S."/>
            <person name="Chen C."/>
            <person name="Bauer D."/>
            <person name="Andreopoulos W."/>
            <person name="Pangilinan J."/>
            <person name="LaButti K."/>
            <person name="Riley R."/>
            <person name="Lipzen A."/>
            <person name="Clum A."/>
            <person name="Drula E."/>
            <person name="Henrissat B."/>
            <person name="Kohler A."/>
            <person name="Grigoriev I.V."/>
            <person name="Martin F.M."/>
            <person name="Hacquard S."/>
        </authorList>
    </citation>
    <scope>NUCLEOTIDE SEQUENCE</scope>
    <source>
        <strain evidence="13">MPI-SDFR-AT-0117</strain>
    </source>
</reference>
<dbReference type="InterPro" id="IPR057207">
    <property type="entry name" value="FBXL15_LRR"/>
</dbReference>
<dbReference type="InterPro" id="IPR014710">
    <property type="entry name" value="RmlC-like_jellyroll"/>
</dbReference>
<dbReference type="PROSITE" id="PS50181">
    <property type="entry name" value="FBOX"/>
    <property type="match status" value="1"/>
</dbReference>
<evidence type="ECO:0000256" key="10">
    <source>
        <dbReference type="SAM" id="Phobius"/>
    </source>
</evidence>
<keyword evidence="3 10" id="KW-0812">Transmembrane</keyword>
<keyword evidence="4 10" id="KW-1133">Transmembrane helix</keyword>
<dbReference type="InterPro" id="IPR006553">
    <property type="entry name" value="Leu-rich_rpt_Cys-con_subtyp"/>
</dbReference>
<dbReference type="InterPro" id="IPR018488">
    <property type="entry name" value="cNMP-bd_CS"/>
</dbReference>
<evidence type="ECO:0000313" key="13">
    <source>
        <dbReference type="EMBL" id="KAH6669640.1"/>
    </source>
</evidence>
<keyword evidence="5" id="KW-0406">Ion transport</keyword>
<dbReference type="GO" id="GO:0044877">
    <property type="term" value="F:protein-containing complex binding"/>
    <property type="evidence" value="ECO:0007669"/>
    <property type="project" value="TreeGrafter"/>
</dbReference>
<dbReference type="PROSITE" id="PS50042">
    <property type="entry name" value="CNMP_BINDING_3"/>
    <property type="match status" value="2"/>
</dbReference>
<feature type="region of interest" description="Disordered" evidence="9">
    <location>
        <begin position="408"/>
        <end position="538"/>
    </location>
</feature>
<keyword evidence="8" id="KW-0407">Ion channel</keyword>
<dbReference type="PROSITE" id="PS00888">
    <property type="entry name" value="CNMP_BINDING_1"/>
    <property type="match status" value="1"/>
</dbReference>
<dbReference type="InterPro" id="IPR018490">
    <property type="entry name" value="cNMP-bd_dom_sf"/>
</dbReference>
<dbReference type="Pfam" id="PF25372">
    <property type="entry name" value="DUF7885"/>
    <property type="match status" value="1"/>
</dbReference>
<feature type="transmembrane region" description="Helical" evidence="10">
    <location>
        <begin position="1103"/>
        <end position="1122"/>
    </location>
</feature>
<dbReference type="InterPro" id="IPR000595">
    <property type="entry name" value="cNMP-bd_dom"/>
</dbReference>
<dbReference type="InterPro" id="IPR032675">
    <property type="entry name" value="LRR_dom_sf"/>
</dbReference>
<evidence type="ECO:0000256" key="1">
    <source>
        <dbReference type="ARBA" id="ARBA00004141"/>
    </source>
</evidence>
<protein>
    <recommendedName>
        <fullName evidence="15">Growth hormone-inducible transmembrane protein</fullName>
    </recommendedName>
</protein>
<evidence type="ECO:0000256" key="3">
    <source>
        <dbReference type="ARBA" id="ARBA00022692"/>
    </source>
</evidence>
<dbReference type="Pfam" id="PF00027">
    <property type="entry name" value="cNMP_binding"/>
    <property type="match status" value="2"/>
</dbReference>
<feature type="transmembrane region" description="Helical" evidence="10">
    <location>
        <begin position="1134"/>
        <end position="1153"/>
    </location>
</feature>
<accession>A0A9P9A747</accession>
<dbReference type="InterPro" id="IPR036047">
    <property type="entry name" value="F-box-like_dom_sf"/>
</dbReference>
<keyword evidence="14" id="KW-1185">Reference proteome</keyword>
<evidence type="ECO:0000313" key="14">
    <source>
        <dbReference type="Proteomes" id="UP000770015"/>
    </source>
</evidence>
<evidence type="ECO:0000256" key="4">
    <source>
        <dbReference type="ARBA" id="ARBA00022989"/>
    </source>
</evidence>
<keyword evidence="7" id="KW-1071">Ligand-gated ion channel</keyword>
<evidence type="ECO:0000256" key="7">
    <source>
        <dbReference type="ARBA" id="ARBA00023286"/>
    </source>
</evidence>
<keyword evidence="2" id="KW-0813">Transport</keyword>
<keyword evidence="6 10" id="KW-0472">Membrane</keyword>
<dbReference type="InterPro" id="IPR006214">
    <property type="entry name" value="Bax_inhibitor_1-related"/>
</dbReference>
<feature type="transmembrane region" description="Helical" evidence="10">
    <location>
        <begin position="1064"/>
        <end position="1082"/>
    </location>
</feature>
<dbReference type="SMART" id="SM00100">
    <property type="entry name" value="cNMP"/>
    <property type="match status" value="2"/>
</dbReference>
<feature type="domain" description="Cyclic nucleotide-binding" evidence="11">
    <location>
        <begin position="278"/>
        <end position="409"/>
    </location>
</feature>
<feature type="compositionally biased region" description="Basic and acidic residues" evidence="9">
    <location>
        <begin position="458"/>
        <end position="471"/>
    </location>
</feature>
<dbReference type="SUPFAM" id="SSF51206">
    <property type="entry name" value="cAMP-binding domain-like"/>
    <property type="match status" value="2"/>
</dbReference>
<dbReference type="SUPFAM" id="SSF52047">
    <property type="entry name" value="RNI-like"/>
    <property type="match status" value="1"/>
</dbReference>
<feature type="region of interest" description="Disordered" evidence="9">
    <location>
        <begin position="203"/>
        <end position="227"/>
    </location>
</feature>
<feature type="region of interest" description="Disordered" evidence="9">
    <location>
        <begin position="1"/>
        <end position="27"/>
    </location>
</feature>
<dbReference type="GO" id="GO:0005221">
    <property type="term" value="F:intracellularly cyclic nucleotide-activated monoatomic cation channel activity"/>
    <property type="evidence" value="ECO:0007669"/>
    <property type="project" value="InterPro"/>
</dbReference>
<dbReference type="PANTHER" id="PTHR45638">
    <property type="entry name" value="CYCLIC NUCLEOTIDE-GATED CATION CHANNEL SUBUNIT A"/>
    <property type="match status" value="1"/>
</dbReference>
<dbReference type="Pfam" id="PF01027">
    <property type="entry name" value="Bax1-I"/>
    <property type="match status" value="1"/>
</dbReference>
<dbReference type="SUPFAM" id="SSF81383">
    <property type="entry name" value="F-box domain"/>
    <property type="match status" value="1"/>
</dbReference>